<evidence type="ECO:0000256" key="6">
    <source>
        <dbReference type="ARBA" id="ARBA00022840"/>
    </source>
</evidence>
<gene>
    <name evidence="8" type="primary">thiD</name>
    <name evidence="8" type="ORF">DHW31_05420</name>
</gene>
<dbReference type="GO" id="GO:0005524">
    <property type="term" value="F:ATP binding"/>
    <property type="evidence" value="ECO:0007669"/>
    <property type="project" value="UniProtKB-KW"/>
</dbReference>
<feature type="domain" description="Pyridoxamine kinase/Phosphomethylpyrimidine kinase" evidence="7">
    <location>
        <begin position="15"/>
        <end position="263"/>
    </location>
</feature>
<dbReference type="PANTHER" id="PTHR20858">
    <property type="entry name" value="PHOSPHOMETHYLPYRIMIDINE KINASE"/>
    <property type="match status" value="1"/>
</dbReference>
<dbReference type="SUPFAM" id="SSF53613">
    <property type="entry name" value="Ribokinase-like"/>
    <property type="match status" value="1"/>
</dbReference>
<dbReference type="GO" id="GO:0008902">
    <property type="term" value="F:hydroxymethylpyrimidine kinase activity"/>
    <property type="evidence" value="ECO:0007669"/>
    <property type="project" value="UniProtKB-EC"/>
</dbReference>
<dbReference type="FunFam" id="3.40.1190.20:FF:000003">
    <property type="entry name" value="Phosphomethylpyrimidine kinase ThiD"/>
    <property type="match status" value="1"/>
</dbReference>
<dbReference type="GO" id="GO:0005829">
    <property type="term" value="C:cytosol"/>
    <property type="evidence" value="ECO:0007669"/>
    <property type="project" value="TreeGrafter"/>
</dbReference>
<comment type="pathway">
    <text evidence="1">Cofactor biosynthesis; thiamine diphosphate biosynthesis.</text>
</comment>
<sequence>MMKQYKRVLSIAGSDPSGGAGIQADIKTISACGCYAMTAITAVVDENTVHVNGIHPIPTAFVKGQIQSVLDDIGADAIKIGMLHSAEHIYGVKEALSPYLITNIVLDPVMVATAGTDLLQQEAIYALKKELIPYSRIITPNIPEAEILLNQTINSIADLFPAAKALAYNQQTSVLLKGGHLSSDQLVDVFYNAETDETLELPTPRIDSVNTHGTGCTLSSAIASFLAHGLTLNESVIRAKEYINQAIANGASYQIGQGHGPVHHFYKYWE</sequence>
<evidence type="ECO:0000313" key="8">
    <source>
        <dbReference type="EMBL" id="HCK24219.1"/>
    </source>
</evidence>
<evidence type="ECO:0000259" key="7">
    <source>
        <dbReference type="Pfam" id="PF08543"/>
    </source>
</evidence>
<reference evidence="8 9" key="1">
    <citation type="journal article" date="2018" name="Nat. Biotechnol.">
        <title>A standardized bacterial taxonomy based on genome phylogeny substantially revises the tree of life.</title>
        <authorList>
            <person name="Parks D.H."/>
            <person name="Chuvochina M."/>
            <person name="Waite D.W."/>
            <person name="Rinke C."/>
            <person name="Skarshewski A."/>
            <person name="Chaumeil P.A."/>
            <person name="Hugenholtz P."/>
        </authorList>
    </citation>
    <scope>NUCLEOTIDE SEQUENCE [LARGE SCALE GENOMIC DNA]</scope>
    <source>
        <strain evidence="8">UBA9667</strain>
    </source>
</reference>
<comment type="caution">
    <text evidence="8">The sequence shown here is derived from an EMBL/GenBank/DDBJ whole genome shotgun (WGS) entry which is preliminary data.</text>
</comment>
<dbReference type="EC" id="2.7.1.49" evidence="2"/>
<dbReference type="Gene3D" id="3.40.1190.20">
    <property type="match status" value="1"/>
</dbReference>
<dbReference type="GO" id="GO:0009228">
    <property type="term" value="P:thiamine biosynthetic process"/>
    <property type="evidence" value="ECO:0007669"/>
    <property type="project" value="InterPro"/>
</dbReference>
<dbReference type="NCBIfam" id="TIGR00097">
    <property type="entry name" value="HMP-P_kinase"/>
    <property type="match status" value="1"/>
</dbReference>
<dbReference type="CDD" id="cd01169">
    <property type="entry name" value="HMPP_kinase"/>
    <property type="match status" value="1"/>
</dbReference>
<dbReference type="InterPro" id="IPR029056">
    <property type="entry name" value="Ribokinase-like"/>
</dbReference>
<evidence type="ECO:0000256" key="1">
    <source>
        <dbReference type="ARBA" id="ARBA00004948"/>
    </source>
</evidence>
<dbReference type="EMBL" id="DPVG01000196">
    <property type="protein sequence ID" value="HCK24219.1"/>
    <property type="molecule type" value="Genomic_DNA"/>
</dbReference>
<evidence type="ECO:0000256" key="2">
    <source>
        <dbReference type="ARBA" id="ARBA00012135"/>
    </source>
</evidence>
<keyword evidence="5 8" id="KW-0418">Kinase</keyword>
<dbReference type="PANTHER" id="PTHR20858:SF17">
    <property type="entry name" value="HYDROXYMETHYLPYRIMIDINE_PHOSPHOMETHYLPYRIMIDINE KINASE THI20-RELATED"/>
    <property type="match status" value="1"/>
</dbReference>
<evidence type="ECO:0000256" key="3">
    <source>
        <dbReference type="ARBA" id="ARBA00022679"/>
    </source>
</evidence>
<keyword evidence="6" id="KW-0067">ATP-binding</keyword>
<dbReference type="InterPro" id="IPR013749">
    <property type="entry name" value="PM/HMP-P_kinase-1"/>
</dbReference>
<keyword evidence="4" id="KW-0547">Nucleotide-binding</keyword>
<accession>A0A3D2SEC4</accession>
<name>A0A3D2SEC4_9BACE</name>
<organism evidence="8 9">
    <name type="scientific">Bacteroides graminisolvens</name>
    <dbReference type="NCBI Taxonomy" id="477666"/>
    <lineage>
        <taxon>Bacteria</taxon>
        <taxon>Pseudomonadati</taxon>
        <taxon>Bacteroidota</taxon>
        <taxon>Bacteroidia</taxon>
        <taxon>Bacteroidales</taxon>
        <taxon>Bacteroidaceae</taxon>
        <taxon>Bacteroides</taxon>
    </lineage>
</organism>
<dbReference type="GO" id="GO:0008972">
    <property type="term" value="F:phosphomethylpyrimidine kinase activity"/>
    <property type="evidence" value="ECO:0007669"/>
    <property type="project" value="InterPro"/>
</dbReference>
<protein>
    <recommendedName>
        <fullName evidence="2">hydroxymethylpyrimidine kinase</fullName>
        <ecNumber evidence="2">2.7.1.49</ecNumber>
    </recommendedName>
</protein>
<evidence type="ECO:0000256" key="5">
    <source>
        <dbReference type="ARBA" id="ARBA00022777"/>
    </source>
</evidence>
<proteinExistence type="predicted"/>
<dbReference type="Pfam" id="PF08543">
    <property type="entry name" value="Phos_pyr_kin"/>
    <property type="match status" value="1"/>
</dbReference>
<evidence type="ECO:0000313" key="9">
    <source>
        <dbReference type="Proteomes" id="UP000263098"/>
    </source>
</evidence>
<evidence type="ECO:0000256" key="4">
    <source>
        <dbReference type="ARBA" id="ARBA00022741"/>
    </source>
</evidence>
<dbReference type="Proteomes" id="UP000263098">
    <property type="component" value="Unassembled WGS sequence"/>
</dbReference>
<keyword evidence="3" id="KW-0808">Transferase</keyword>
<dbReference type="InterPro" id="IPR004399">
    <property type="entry name" value="HMP/HMP-P_kinase_dom"/>
</dbReference>
<dbReference type="AlphaFoldDB" id="A0A3D2SEC4"/>